<dbReference type="InterPro" id="IPR009080">
    <property type="entry name" value="tRNAsynth_Ia_anticodon-bd"/>
</dbReference>
<dbReference type="Proteomes" id="UP001501556">
    <property type="component" value="Unassembled WGS sequence"/>
</dbReference>
<organism evidence="14 15">
    <name type="scientific">Hymenobacter antarcticus</name>
    <dbReference type="NCBI Taxonomy" id="486270"/>
    <lineage>
        <taxon>Bacteria</taxon>
        <taxon>Pseudomonadati</taxon>
        <taxon>Bacteroidota</taxon>
        <taxon>Cytophagia</taxon>
        <taxon>Cytophagales</taxon>
        <taxon>Hymenobacteraceae</taxon>
        <taxon>Hymenobacter</taxon>
    </lineage>
</organism>
<feature type="short sequence motif" description="'HIGH' region" evidence="12">
    <location>
        <begin position="30"/>
        <end position="40"/>
    </location>
</feature>
<dbReference type="Gene3D" id="3.40.50.620">
    <property type="entry name" value="HUPs"/>
    <property type="match status" value="1"/>
</dbReference>
<evidence type="ECO:0000256" key="1">
    <source>
        <dbReference type="ARBA" id="ARBA00004496"/>
    </source>
</evidence>
<evidence type="ECO:0000313" key="14">
    <source>
        <dbReference type="EMBL" id="GAA3956765.1"/>
    </source>
</evidence>
<keyword evidence="8 12" id="KW-0862">Zinc</keyword>
<comment type="subunit">
    <text evidence="3 12">Monomer.</text>
</comment>
<feature type="binding site" evidence="12">
    <location>
        <position position="261"/>
    </location>
    <ligand>
        <name>Zn(2+)</name>
        <dbReference type="ChEBI" id="CHEBI:29105"/>
    </ligand>
</feature>
<keyword evidence="10 12" id="KW-0648">Protein biosynthesis</keyword>
<dbReference type="SMART" id="SM00840">
    <property type="entry name" value="DALR_2"/>
    <property type="match status" value="1"/>
</dbReference>
<keyword evidence="11 12" id="KW-0030">Aminoacyl-tRNA synthetase</keyword>
<evidence type="ECO:0000256" key="8">
    <source>
        <dbReference type="ARBA" id="ARBA00022833"/>
    </source>
</evidence>
<dbReference type="GO" id="GO:0016874">
    <property type="term" value="F:ligase activity"/>
    <property type="evidence" value="ECO:0007669"/>
    <property type="project" value="UniProtKB-KW"/>
</dbReference>
<feature type="short sequence motif" description="'KMSKS' region" evidence="12">
    <location>
        <begin position="290"/>
        <end position="294"/>
    </location>
</feature>
<feature type="domain" description="Cysteinyl-tRNA synthetase class Ia DALR" evidence="13">
    <location>
        <begin position="398"/>
        <end position="470"/>
    </location>
</feature>
<dbReference type="InterPro" id="IPR024909">
    <property type="entry name" value="Cys-tRNA/MSH_ligase"/>
</dbReference>
<comment type="cofactor">
    <cofactor evidence="12">
        <name>Zn(2+)</name>
        <dbReference type="ChEBI" id="CHEBI:29105"/>
    </cofactor>
    <text evidence="12">Binds 1 zinc ion per subunit.</text>
</comment>
<feature type="binding site" evidence="12">
    <location>
        <position position="257"/>
    </location>
    <ligand>
        <name>Zn(2+)</name>
        <dbReference type="ChEBI" id="CHEBI:29105"/>
    </ligand>
</feature>
<feature type="binding site" evidence="12">
    <location>
        <position position="293"/>
    </location>
    <ligand>
        <name>ATP</name>
        <dbReference type="ChEBI" id="CHEBI:30616"/>
    </ligand>
</feature>
<dbReference type="Gene3D" id="1.20.120.1910">
    <property type="entry name" value="Cysteine-tRNA ligase, C-terminal anti-codon recognition domain"/>
    <property type="match status" value="1"/>
</dbReference>
<accession>A0ABP7NYV0</accession>
<evidence type="ECO:0000256" key="4">
    <source>
        <dbReference type="ARBA" id="ARBA00022490"/>
    </source>
</evidence>
<sequence length="517" mass="57277">MLSLYNTLSRRKEEFQPVHPPQVGVYLCGPTVYSEAHLGNARGPVVFDALTRYLRHLGYQVRYVRNVTDVGHLESDADTGEDKMEKAARAARIEPMQVAQHFVNRYRQHMLALGCLPPDIEPQASGHIIEQIQVIAEIIANGLAYEANGSVYFDVPKYNEQHDKEGRYGKLSNRSIEDQLAGTRANLEGQSEKRSPLDFALWKQASPEHIMRWPSPWGAAPGEGFPGWHLECSAMSRKYLGDLSDIHGGGLDLMFPHHECEIAQSQASHSHTDEARIWMHNNMITVNGTKMSKSLGNFVLLGDMFKGPTGPLAFGYSPMVVRFFLLQAHYRSPVDVSDDALQAARKGYRKLMNGLRLLDKLVVSGERLMVNEDNPQPLTTNHSSLTAEATQLLALAAKPAEFLNDDLNTPRALAALFDLLKRFNTLAATPAALAEVGAEAVAQAAATYRTFVQDILGLHDEPRANAEQLLNLTLGFYSEAKADKAYDKVDVIRAALKSQGIVIKDTKAGVEWAYSEE</sequence>
<feature type="binding site" evidence="12">
    <location>
        <position position="28"/>
    </location>
    <ligand>
        <name>Zn(2+)</name>
        <dbReference type="ChEBI" id="CHEBI:29105"/>
    </ligand>
</feature>
<comment type="similarity">
    <text evidence="2 12">Belongs to the class-I aminoacyl-tRNA synthetase family.</text>
</comment>
<comment type="subcellular location">
    <subcellularLocation>
        <location evidence="1 12">Cytoplasm</location>
    </subcellularLocation>
</comment>
<keyword evidence="7 12" id="KW-0547">Nucleotide-binding</keyword>
<dbReference type="SUPFAM" id="SSF47323">
    <property type="entry name" value="Anticodon-binding domain of a subclass of class I aminoacyl-tRNA synthetases"/>
    <property type="match status" value="1"/>
</dbReference>
<dbReference type="RefSeq" id="WP_345119722.1">
    <property type="nucleotide sequence ID" value="NZ_BAABDI010000001.1"/>
</dbReference>
<evidence type="ECO:0000256" key="10">
    <source>
        <dbReference type="ARBA" id="ARBA00022917"/>
    </source>
</evidence>
<keyword evidence="15" id="KW-1185">Reference proteome</keyword>
<evidence type="ECO:0000256" key="7">
    <source>
        <dbReference type="ARBA" id="ARBA00022741"/>
    </source>
</evidence>
<dbReference type="Pfam" id="PF09190">
    <property type="entry name" value="DALR_2"/>
    <property type="match status" value="1"/>
</dbReference>
<dbReference type="EC" id="6.1.1.16" evidence="12"/>
<proteinExistence type="inferred from homology"/>
<feature type="binding site" evidence="12">
    <location>
        <position position="232"/>
    </location>
    <ligand>
        <name>Zn(2+)</name>
        <dbReference type="ChEBI" id="CHEBI:29105"/>
    </ligand>
</feature>
<keyword evidence="6 12" id="KW-0479">Metal-binding</keyword>
<dbReference type="SUPFAM" id="SSF52374">
    <property type="entry name" value="Nucleotidylyl transferase"/>
    <property type="match status" value="1"/>
</dbReference>
<protein>
    <recommendedName>
        <fullName evidence="12">Cysteine--tRNA ligase</fullName>
        <ecNumber evidence="12">6.1.1.16</ecNumber>
    </recommendedName>
    <alternativeName>
        <fullName evidence="12">Cysteinyl-tRNA synthetase</fullName>
        <shortName evidence="12">CysRS</shortName>
    </alternativeName>
</protein>
<evidence type="ECO:0000256" key="11">
    <source>
        <dbReference type="ARBA" id="ARBA00023146"/>
    </source>
</evidence>
<dbReference type="NCBIfam" id="TIGR00435">
    <property type="entry name" value="cysS"/>
    <property type="match status" value="1"/>
</dbReference>
<evidence type="ECO:0000256" key="9">
    <source>
        <dbReference type="ARBA" id="ARBA00022840"/>
    </source>
</evidence>
<dbReference type="InterPro" id="IPR015803">
    <property type="entry name" value="Cys-tRNA-ligase"/>
</dbReference>
<evidence type="ECO:0000256" key="3">
    <source>
        <dbReference type="ARBA" id="ARBA00011245"/>
    </source>
</evidence>
<dbReference type="InterPro" id="IPR032678">
    <property type="entry name" value="tRNA-synt_1_cat_dom"/>
</dbReference>
<evidence type="ECO:0000256" key="6">
    <source>
        <dbReference type="ARBA" id="ARBA00022723"/>
    </source>
</evidence>
<dbReference type="CDD" id="cd00672">
    <property type="entry name" value="CysRS_core"/>
    <property type="match status" value="1"/>
</dbReference>
<dbReference type="Pfam" id="PF01406">
    <property type="entry name" value="tRNA-synt_1e"/>
    <property type="match status" value="1"/>
</dbReference>
<dbReference type="PANTHER" id="PTHR10890">
    <property type="entry name" value="CYSTEINYL-TRNA SYNTHETASE"/>
    <property type="match status" value="1"/>
</dbReference>
<keyword evidence="5 12" id="KW-0436">Ligase</keyword>
<dbReference type="InterPro" id="IPR015273">
    <property type="entry name" value="Cys-tRNA-synt_Ia_DALR"/>
</dbReference>
<evidence type="ECO:0000259" key="13">
    <source>
        <dbReference type="SMART" id="SM00840"/>
    </source>
</evidence>
<evidence type="ECO:0000256" key="2">
    <source>
        <dbReference type="ARBA" id="ARBA00005594"/>
    </source>
</evidence>
<keyword evidence="4 12" id="KW-0963">Cytoplasm</keyword>
<dbReference type="PRINTS" id="PR00983">
    <property type="entry name" value="TRNASYNTHCYS"/>
</dbReference>
<comment type="caution">
    <text evidence="14">The sequence shown here is derived from an EMBL/GenBank/DDBJ whole genome shotgun (WGS) entry which is preliminary data.</text>
</comment>
<comment type="catalytic activity">
    <reaction evidence="12">
        <text>tRNA(Cys) + L-cysteine + ATP = L-cysteinyl-tRNA(Cys) + AMP + diphosphate</text>
        <dbReference type="Rhea" id="RHEA:17773"/>
        <dbReference type="Rhea" id="RHEA-COMP:9661"/>
        <dbReference type="Rhea" id="RHEA-COMP:9679"/>
        <dbReference type="ChEBI" id="CHEBI:30616"/>
        <dbReference type="ChEBI" id="CHEBI:33019"/>
        <dbReference type="ChEBI" id="CHEBI:35235"/>
        <dbReference type="ChEBI" id="CHEBI:78442"/>
        <dbReference type="ChEBI" id="CHEBI:78517"/>
        <dbReference type="ChEBI" id="CHEBI:456215"/>
        <dbReference type="EC" id="6.1.1.16"/>
    </reaction>
</comment>
<gene>
    <name evidence="12 14" type="primary">cysS</name>
    <name evidence="14" type="ORF">GCM10022407_00310</name>
</gene>
<reference evidence="15" key="1">
    <citation type="journal article" date="2019" name="Int. J. Syst. Evol. Microbiol.">
        <title>The Global Catalogue of Microorganisms (GCM) 10K type strain sequencing project: providing services to taxonomists for standard genome sequencing and annotation.</title>
        <authorList>
            <consortium name="The Broad Institute Genomics Platform"/>
            <consortium name="The Broad Institute Genome Sequencing Center for Infectious Disease"/>
            <person name="Wu L."/>
            <person name="Ma J."/>
        </authorList>
    </citation>
    <scope>NUCLEOTIDE SEQUENCE [LARGE SCALE GENOMIC DNA]</scope>
    <source>
        <strain evidence="15">JCM 17217</strain>
    </source>
</reference>
<keyword evidence="9 12" id="KW-0067">ATP-binding</keyword>
<name>A0ABP7NYV0_9BACT</name>
<dbReference type="InterPro" id="IPR014729">
    <property type="entry name" value="Rossmann-like_a/b/a_fold"/>
</dbReference>
<dbReference type="PANTHER" id="PTHR10890:SF3">
    <property type="entry name" value="CYSTEINE--TRNA LIGASE, CYTOPLASMIC"/>
    <property type="match status" value="1"/>
</dbReference>
<dbReference type="EMBL" id="BAABDI010000001">
    <property type="protein sequence ID" value="GAA3956765.1"/>
    <property type="molecule type" value="Genomic_DNA"/>
</dbReference>
<evidence type="ECO:0000256" key="5">
    <source>
        <dbReference type="ARBA" id="ARBA00022598"/>
    </source>
</evidence>
<evidence type="ECO:0000256" key="12">
    <source>
        <dbReference type="HAMAP-Rule" id="MF_00041"/>
    </source>
</evidence>
<evidence type="ECO:0000313" key="15">
    <source>
        <dbReference type="Proteomes" id="UP001501556"/>
    </source>
</evidence>
<dbReference type="HAMAP" id="MF_00041">
    <property type="entry name" value="Cys_tRNA_synth"/>
    <property type="match status" value="1"/>
</dbReference>